<feature type="transmembrane region" description="Helical" evidence="3">
    <location>
        <begin position="141"/>
        <end position="162"/>
    </location>
</feature>
<feature type="transmembrane region" description="Helical" evidence="3">
    <location>
        <begin position="48"/>
        <end position="69"/>
    </location>
</feature>
<keyword evidence="3" id="KW-0812">Transmembrane</keyword>
<keyword evidence="1" id="KW-0175">Coiled coil</keyword>
<reference evidence="6" key="2">
    <citation type="submission" date="2015-01" db="EMBL/GenBank/DDBJ databases">
        <title>Evolutionary Origins and Diversification of the Mycorrhizal Mutualists.</title>
        <authorList>
            <consortium name="DOE Joint Genome Institute"/>
            <consortium name="Mycorrhizal Genomics Consortium"/>
            <person name="Kohler A."/>
            <person name="Kuo A."/>
            <person name="Nagy L.G."/>
            <person name="Floudas D."/>
            <person name="Copeland A."/>
            <person name="Barry K.W."/>
            <person name="Cichocki N."/>
            <person name="Veneault-Fourrey C."/>
            <person name="LaButti K."/>
            <person name="Lindquist E.A."/>
            <person name="Lipzen A."/>
            <person name="Lundell T."/>
            <person name="Morin E."/>
            <person name="Murat C."/>
            <person name="Riley R."/>
            <person name="Ohm R."/>
            <person name="Sun H."/>
            <person name="Tunlid A."/>
            <person name="Henrissat B."/>
            <person name="Grigoriev I.V."/>
            <person name="Hibbett D.S."/>
            <person name="Martin F."/>
        </authorList>
    </citation>
    <scope>NUCLEOTIDE SEQUENCE [LARGE SCALE GENOMIC DNA]</scope>
    <source>
        <strain evidence="6">F 1598</strain>
    </source>
</reference>
<keyword evidence="3" id="KW-0472">Membrane</keyword>
<evidence type="ECO:0000313" key="5">
    <source>
        <dbReference type="EMBL" id="KIM82561.1"/>
    </source>
</evidence>
<feature type="transmembrane region" description="Helical" evidence="3">
    <location>
        <begin position="174"/>
        <end position="193"/>
    </location>
</feature>
<feature type="compositionally biased region" description="Basic and acidic residues" evidence="2">
    <location>
        <begin position="502"/>
        <end position="528"/>
    </location>
</feature>
<sequence length="572" mass="64606">MSPLWTCLVSSFLFTLSVAQNNTCADGCDHDPILQYRPNFARSLPVQILLTGVVLTLVAVLFIHLIFTFQYHWPLAQVNYILQLSGVSTLLISLVATLHVVLRQSIQESRSWPYMLSYIAVDIPPLTTDDDTVTWTPLEQATWLVMNATTSGLIQITHIHFLTLLFPSRLEARLIYILLGPLAVVSAIMQLIPIRGIGNQSAKIAAIVNYSDAVRNICNATLSFLFSASLFVWGLLVNRKQAWRTDGGTAVFGAGALALAIMSTVLNILYIPSQDQYVWLPGLMWAVVLWQSFLGWWWWIGAGMGVGEVEELLKREEKKERKRKLKKQRRKEQKEKAKLVWKGVTGAFTYRGKQADKTESEDGDDETVIVEDESFKKEGQEHSGTSIAASREARRALSSSTTIALPSEASSANSTPSPYARASRFLHKWYDIVRLAHLKAAREQAVERVERIQQVYRREEAIRTGGDPGSGVGGWGLGSIGIWEMGREPRFDQGTGSDADNQDGRGEKLKPSWEEQNHEGQARHRREDPWDESILEPARIEAAIREERRQPFSMWWWGPLRRWRLQDATVYS</sequence>
<keyword evidence="6" id="KW-1185">Reference proteome</keyword>
<evidence type="ECO:0000256" key="2">
    <source>
        <dbReference type="SAM" id="MobiDB-lite"/>
    </source>
</evidence>
<dbReference type="InParanoid" id="A0A0C3FUI7"/>
<feature type="compositionally biased region" description="Acidic residues" evidence="2">
    <location>
        <begin position="361"/>
        <end position="372"/>
    </location>
</feature>
<feature type="compositionally biased region" description="Low complexity" evidence="2">
    <location>
        <begin position="385"/>
        <end position="402"/>
    </location>
</feature>
<dbReference type="EMBL" id="KN832994">
    <property type="protein sequence ID" value="KIM82561.1"/>
    <property type="molecule type" value="Genomic_DNA"/>
</dbReference>
<feature type="coiled-coil region" evidence="1">
    <location>
        <begin position="309"/>
        <end position="342"/>
    </location>
</feature>
<reference evidence="5 6" key="1">
    <citation type="submission" date="2014-04" db="EMBL/GenBank/DDBJ databases">
        <authorList>
            <consortium name="DOE Joint Genome Institute"/>
            <person name="Kuo A."/>
            <person name="Tarkka M."/>
            <person name="Buscot F."/>
            <person name="Kohler A."/>
            <person name="Nagy L.G."/>
            <person name="Floudas D."/>
            <person name="Copeland A."/>
            <person name="Barry K.W."/>
            <person name="Cichocki N."/>
            <person name="Veneault-Fourrey C."/>
            <person name="LaButti K."/>
            <person name="Lindquist E.A."/>
            <person name="Lipzen A."/>
            <person name="Lundell T."/>
            <person name="Morin E."/>
            <person name="Murat C."/>
            <person name="Sun H."/>
            <person name="Tunlid A."/>
            <person name="Henrissat B."/>
            <person name="Grigoriev I.V."/>
            <person name="Hibbett D.S."/>
            <person name="Martin F."/>
            <person name="Nordberg H.P."/>
            <person name="Cantor M.N."/>
            <person name="Hua S.X."/>
        </authorList>
    </citation>
    <scope>NUCLEOTIDE SEQUENCE [LARGE SCALE GENOMIC DNA]</scope>
    <source>
        <strain evidence="5 6">F 1598</strain>
    </source>
</reference>
<accession>A0A0C3FUI7</accession>
<proteinExistence type="predicted"/>
<evidence type="ECO:0000256" key="4">
    <source>
        <dbReference type="SAM" id="SignalP"/>
    </source>
</evidence>
<keyword evidence="3" id="KW-1133">Transmembrane helix</keyword>
<feature type="transmembrane region" description="Helical" evidence="3">
    <location>
        <begin position="277"/>
        <end position="299"/>
    </location>
</feature>
<dbReference type="HOGENOM" id="CLU_016579_1_1_1"/>
<feature type="transmembrane region" description="Helical" evidence="3">
    <location>
        <begin position="249"/>
        <end position="271"/>
    </location>
</feature>
<feature type="transmembrane region" description="Helical" evidence="3">
    <location>
        <begin position="213"/>
        <end position="237"/>
    </location>
</feature>
<evidence type="ECO:0000256" key="3">
    <source>
        <dbReference type="SAM" id="Phobius"/>
    </source>
</evidence>
<dbReference type="OrthoDB" id="3357304at2759"/>
<feature type="chain" id="PRO_5002164362" evidence="4">
    <location>
        <begin position="20"/>
        <end position="572"/>
    </location>
</feature>
<dbReference type="STRING" id="765440.A0A0C3FUI7"/>
<evidence type="ECO:0000313" key="6">
    <source>
        <dbReference type="Proteomes" id="UP000054166"/>
    </source>
</evidence>
<evidence type="ECO:0000256" key="1">
    <source>
        <dbReference type="SAM" id="Coils"/>
    </source>
</evidence>
<feature type="signal peptide" evidence="4">
    <location>
        <begin position="1"/>
        <end position="19"/>
    </location>
</feature>
<organism evidence="5 6">
    <name type="scientific">Piloderma croceum (strain F 1598)</name>
    <dbReference type="NCBI Taxonomy" id="765440"/>
    <lineage>
        <taxon>Eukaryota</taxon>
        <taxon>Fungi</taxon>
        <taxon>Dikarya</taxon>
        <taxon>Basidiomycota</taxon>
        <taxon>Agaricomycotina</taxon>
        <taxon>Agaricomycetes</taxon>
        <taxon>Agaricomycetidae</taxon>
        <taxon>Atheliales</taxon>
        <taxon>Atheliaceae</taxon>
        <taxon>Piloderma</taxon>
    </lineage>
</organism>
<keyword evidence="4" id="KW-0732">Signal</keyword>
<gene>
    <name evidence="5" type="ORF">PILCRDRAFT_820418</name>
</gene>
<feature type="region of interest" description="Disordered" evidence="2">
    <location>
        <begin position="487"/>
        <end position="531"/>
    </location>
</feature>
<dbReference type="AlphaFoldDB" id="A0A0C3FUI7"/>
<dbReference type="Proteomes" id="UP000054166">
    <property type="component" value="Unassembled WGS sequence"/>
</dbReference>
<feature type="compositionally biased region" description="Polar residues" evidence="2">
    <location>
        <begin position="408"/>
        <end position="417"/>
    </location>
</feature>
<protein>
    <submittedName>
        <fullName evidence="5">Uncharacterized protein</fullName>
    </submittedName>
</protein>
<name>A0A0C3FUI7_PILCF</name>
<feature type="region of interest" description="Disordered" evidence="2">
    <location>
        <begin position="352"/>
        <end position="418"/>
    </location>
</feature>
<feature type="transmembrane region" description="Helical" evidence="3">
    <location>
        <begin position="81"/>
        <end position="102"/>
    </location>
</feature>